<comment type="caution">
    <text evidence="3">The sequence shown here is derived from an EMBL/GenBank/DDBJ whole genome shotgun (WGS) entry which is preliminary data.</text>
</comment>
<protein>
    <recommendedName>
        <fullName evidence="2">DUF58 domain-containing protein</fullName>
    </recommendedName>
</protein>
<organism evidence="3 4">
    <name type="scientific">Brachybacterium phenoliresistens</name>
    <dbReference type="NCBI Taxonomy" id="396014"/>
    <lineage>
        <taxon>Bacteria</taxon>
        <taxon>Bacillati</taxon>
        <taxon>Actinomycetota</taxon>
        <taxon>Actinomycetes</taxon>
        <taxon>Micrococcales</taxon>
        <taxon>Dermabacteraceae</taxon>
        <taxon>Brachybacterium</taxon>
    </lineage>
</organism>
<dbReference type="OrthoDB" id="9812729at2"/>
<dbReference type="Pfam" id="PF01882">
    <property type="entry name" value="DUF58"/>
    <property type="match status" value="1"/>
</dbReference>
<dbReference type="Proteomes" id="UP000023067">
    <property type="component" value="Unassembled WGS sequence"/>
</dbReference>
<evidence type="ECO:0000313" key="4">
    <source>
        <dbReference type="Proteomes" id="UP000023067"/>
    </source>
</evidence>
<dbReference type="InterPro" id="IPR002881">
    <property type="entry name" value="DUF58"/>
</dbReference>
<feature type="transmembrane region" description="Helical" evidence="1">
    <location>
        <begin position="21"/>
        <end position="43"/>
    </location>
</feature>
<dbReference type="HOGENOM" id="CLU_620637_0_0_11"/>
<name>Z9JUI1_9MICO</name>
<sequence>MSRRARSRVPHRSLVRPTGRGTLAIVLAPLLLLGAEVTGLALLHYLASALLVALGLSGLMILLSGVRLDLERRVQADAVRAGGAVDVQMRLVPTALFARVPLGRGVVRSYLPAALGGHGDLPLAPSMPHSLVVRRRGVHELGPCGILVRDVLGLFHLRRIVPAPAQVVGLPAVEEIDLVLAQRLGRALGDSASAGSRAQGDPGPIARVYVPGDDIRRMHWKASARTGRLMTREDEPSTSVNALIVLDTRAPAGPFPPAMEEAIARAQDRAVDHAATALLALRGQGYDVTVLDASGDRIVAAGREHPLGASAAGGSGRYGAGAASGGSGGIAHHGAQADAISAHAALLALAAVGFGDTDEHRDPHQGAPGPVAVALAIGAGDGEAFADLDLDRFAGSAPRRLALAVLPEPRPGRGPADVEVAGGGARGSWRRVEAGCEASLREILRAVADAGIGAAR</sequence>
<dbReference type="eggNOG" id="COG1721">
    <property type="taxonomic scope" value="Bacteria"/>
</dbReference>
<dbReference type="RefSeq" id="WP_051486719.1">
    <property type="nucleotide sequence ID" value="NZ_BAAAOW010000003.1"/>
</dbReference>
<reference evidence="3 4" key="1">
    <citation type="submission" date="2014-02" db="EMBL/GenBank/DDBJ databases">
        <title>Genome sequence of Brachybacterium phenoliresistens strain W13A50.</title>
        <authorList>
            <person name="Wang X."/>
        </authorList>
    </citation>
    <scope>NUCLEOTIDE SEQUENCE [LARGE SCALE GENOMIC DNA]</scope>
    <source>
        <strain evidence="3 4">W13A50</strain>
    </source>
</reference>
<feature type="domain" description="DUF58" evidence="2">
    <location>
        <begin position="206"/>
        <end position="249"/>
    </location>
</feature>
<keyword evidence="1" id="KW-0812">Transmembrane</keyword>
<dbReference type="STRING" id="396014.BF93_16575"/>
<dbReference type="PANTHER" id="PTHR34351:SF1">
    <property type="entry name" value="SLR1927 PROTEIN"/>
    <property type="match status" value="1"/>
</dbReference>
<gene>
    <name evidence="3" type="ORF">BF93_16575</name>
</gene>
<keyword evidence="1" id="KW-0472">Membrane</keyword>
<evidence type="ECO:0000313" key="3">
    <source>
        <dbReference type="EMBL" id="EWS81422.1"/>
    </source>
</evidence>
<accession>Z9JUI1</accession>
<dbReference type="PANTHER" id="PTHR34351">
    <property type="entry name" value="SLR1927 PROTEIN-RELATED"/>
    <property type="match status" value="1"/>
</dbReference>
<keyword evidence="1" id="KW-1133">Transmembrane helix</keyword>
<dbReference type="EMBL" id="JDYK01000007">
    <property type="protein sequence ID" value="EWS81422.1"/>
    <property type="molecule type" value="Genomic_DNA"/>
</dbReference>
<evidence type="ECO:0000256" key="1">
    <source>
        <dbReference type="SAM" id="Phobius"/>
    </source>
</evidence>
<evidence type="ECO:0000259" key="2">
    <source>
        <dbReference type="Pfam" id="PF01882"/>
    </source>
</evidence>
<dbReference type="AlphaFoldDB" id="Z9JUI1"/>
<keyword evidence="4" id="KW-1185">Reference proteome</keyword>
<proteinExistence type="predicted"/>
<dbReference type="PATRIC" id="fig|396014.3.peg.1658"/>
<feature type="transmembrane region" description="Helical" evidence="1">
    <location>
        <begin position="49"/>
        <end position="70"/>
    </location>
</feature>